<reference evidence="1" key="1">
    <citation type="submission" date="2020-07" db="EMBL/GenBank/DDBJ databases">
        <title>Ethylene signaling mediates host invasion by parasitic plants.</title>
        <authorList>
            <person name="Yoshida S."/>
        </authorList>
    </citation>
    <scope>NUCLEOTIDE SEQUENCE</scope>
    <source>
        <strain evidence="1">Okayama</strain>
    </source>
</reference>
<dbReference type="PANTHER" id="PTHR33320">
    <property type="entry name" value="METHIONYL-TRNA SYNTHETASE"/>
    <property type="match status" value="1"/>
</dbReference>
<dbReference type="AlphaFoldDB" id="A0A830BGC6"/>
<sequence>MWCVRVCGGEEKEKELGRRAAAGACPYCGGKVAAVDVERKCRLCFVVPIGFVVKRRYICTNCHKRLVLYS</sequence>
<protein>
    <submittedName>
        <fullName evidence="1">Uncharacterized protein</fullName>
    </submittedName>
</protein>
<organism evidence="1 2">
    <name type="scientific">Phtheirospermum japonicum</name>
    <dbReference type="NCBI Taxonomy" id="374723"/>
    <lineage>
        <taxon>Eukaryota</taxon>
        <taxon>Viridiplantae</taxon>
        <taxon>Streptophyta</taxon>
        <taxon>Embryophyta</taxon>
        <taxon>Tracheophyta</taxon>
        <taxon>Spermatophyta</taxon>
        <taxon>Magnoliopsida</taxon>
        <taxon>eudicotyledons</taxon>
        <taxon>Gunneridae</taxon>
        <taxon>Pentapetalae</taxon>
        <taxon>asterids</taxon>
        <taxon>lamiids</taxon>
        <taxon>Lamiales</taxon>
        <taxon>Orobanchaceae</taxon>
        <taxon>Orobanchaceae incertae sedis</taxon>
        <taxon>Phtheirospermum</taxon>
    </lineage>
</organism>
<evidence type="ECO:0000313" key="2">
    <source>
        <dbReference type="Proteomes" id="UP000653305"/>
    </source>
</evidence>
<evidence type="ECO:0000313" key="1">
    <source>
        <dbReference type="EMBL" id="GFP84389.1"/>
    </source>
</evidence>
<gene>
    <name evidence="1" type="ORF">PHJA_000582700</name>
</gene>
<keyword evidence="2" id="KW-1185">Reference proteome</keyword>
<dbReference type="Proteomes" id="UP000653305">
    <property type="component" value="Unassembled WGS sequence"/>
</dbReference>
<dbReference type="OrthoDB" id="610577at2759"/>
<name>A0A830BGC6_9LAMI</name>
<dbReference type="PANTHER" id="PTHR33320:SF30">
    <property type="entry name" value="OS04G0606200 PROTEIN"/>
    <property type="match status" value="1"/>
</dbReference>
<comment type="caution">
    <text evidence="1">The sequence shown here is derived from an EMBL/GenBank/DDBJ whole genome shotgun (WGS) entry which is preliminary data.</text>
</comment>
<dbReference type="EMBL" id="BMAC01000083">
    <property type="protein sequence ID" value="GFP84389.1"/>
    <property type="molecule type" value="Genomic_DNA"/>
</dbReference>
<accession>A0A830BGC6</accession>
<proteinExistence type="predicted"/>